<keyword evidence="3 5" id="KW-0175">Coiled coil</keyword>
<keyword evidence="4" id="KW-0233">DNA recombination</keyword>
<dbReference type="PANTHER" id="PTHR30563:SF0">
    <property type="entry name" value="DNA RECOMBINATION PROTEIN RMUC"/>
    <property type="match status" value="1"/>
</dbReference>
<feature type="transmembrane region" description="Helical" evidence="6">
    <location>
        <begin position="12"/>
        <end position="33"/>
    </location>
</feature>
<protein>
    <recommendedName>
        <fullName evidence="9">Recombinase RmuC</fullName>
    </recommendedName>
</protein>
<dbReference type="PANTHER" id="PTHR30563">
    <property type="entry name" value="DNA RECOMBINATION PROTEIN RMUC"/>
    <property type="match status" value="1"/>
</dbReference>
<dbReference type="Proteomes" id="UP000242502">
    <property type="component" value="Unassembled WGS sequence"/>
</dbReference>
<evidence type="ECO:0000256" key="3">
    <source>
        <dbReference type="ARBA" id="ARBA00023054"/>
    </source>
</evidence>
<feature type="coiled-coil region" evidence="5">
    <location>
        <begin position="48"/>
        <end position="82"/>
    </location>
</feature>
<dbReference type="EMBL" id="MDLC01000012">
    <property type="protein sequence ID" value="ODS24215.1"/>
    <property type="molecule type" value="Genomic_DNA"/>
</dbReference>
<evidence type="ECO:0000256" key="1">
    <source>
        <dbReference type="ARBA" id="ARBA00003416"/>
    </source>
</evidence>
<keyword evidence="6" id="KW-1133">Transmembrane helix</keyword>
<keyword evidence="6" id="KW-0472">Membrane</keyword>
<evidence type="ECO:0000313" key="7">
    <source>
        <dbReference type="EMBL" id="ODS24215.1"/>
    </source>
</evidence>
<keyword evidence="6" id="KW-0812">Transmembrane</keyword>
<dbReference type="InterPro" id="IPR003798">
    <property type="entry name" value="DNA_recombination_RmuC"/>
</dbReference>
<evidence type="ECO:0000313" key="8">
    <source>
        <dbReference type="Proteomes" id="UP000242502"/>
    </source>
</evidence>
<comment type="caution">
    <text evidence="7">The sequence shown here is derived from an EMBL/GenBank/DDBJ whole genome shotgun (WGS) entry which is preliminary data.</text>
</comment>
<dbReference type="Pfam" id="PF02646">
    <property type="entry name" value="RmuC"/>
    <property type="match status" value="1"/>
</dbReference>
<reference evidence="7 8" key="1">
    <citation type="journal article" date="2016" name="Appl. Environ. Microbiol.">
        <title>Lack of Overt Genome Reduction in the Bryostatin-Producing Bryozoan Symbiont "Candidatus Endobugula sertula".</title>
        <authorList>
            <person name="Miller I.J."/>
            <person name="Vanee N."/>
            <person name="Fong S.S."/>
            <person name="Lim-Fong G.E."/>
            <person name="Kwan J.C."/>
        </authorList>
    </citation>
    <scope>NUCLEOTIDE SEQUENCE [LARGE SCALE GENOMIC DNA]</scope>
    <source>
        <strain evidence="7">AB1-4</strain>
    </source>
</reference>
<gene>
    <name evidence="7" type="ORF">AB835_04885</name>
</gene>
<evidence type="ECO:0008006" key="9">
    <source>
        <dbReference type="Google" id="ProtNLM"/>
    </source>
</evidence>
<comment type="similarity">
    <text evidence="2">Belongs to the RmuC family.</text>
</comment>
<dbReference type="STRING" id="62101.AB835_04885"/>
<evidence type="ECO:0000256" key="6">
    <source>
        <dbReference type="SAM" id="Phobius"/>
    </source>
</evidence>
<proteinExistence type="inferred from homology"/>
<evidence type="ECO:0000256" key="5">
    <source>
        <dbReference type="SAM" id="Coils"/>
    </source>
</evidence>
<evidence type="ECO:0000256" key="4">
    <source>
        <dbReference type="ARBA" id="ARBA00023172"/>
    </source>
</evidence>
<dbReference type="GO" id="GO:0006310">
    <property type="term" value="P:DNA recombination"/>
    <property type="evidence" value="ECO:0007669"/>
    <property type="project" value="UniProtKB-KW"/>
</dbReference>
<evidence type="ECO:0000256" key="2">
    <source>
        <dbReference type="ARBA" id="ARBA00009840"/>
    </source>
</evidence>
<sequence>MFKFYQLFLQNLEIIGVCTLSIVLGAAIATIWLNNRHRQRLWQQVSQLQTVREELASTRGQLSQLQQNANEKTALLKEARLQLGNEFESLANRIFDNKQQQFDQQNSKTLSHSLSPLKIQINEFKEQVAKVYEKENAERNKLIGKINELQQQTQRIGEDAVNLALALKGDNKFQGNWGEVILERLLEEAGLQKGREYDTQVRLNDEEGNRRNPDVVIYLPEDKQLIIDSKVSLAHYEHYINMDNDNEKAQALKSHINSIRQHIKRLSRKNYENLTGIQTLDFVFIFMPVEAAFMLALQHEPELFREAYNKQIVLVSPTTLMATLRTVSNLWRYHKQHKNVEQIAAQAGGLYDQFALVISSLDDLGGILDKAKNSYQQTCKRLYSGKGNLVGRIEKLKTLGAKTKKQLPVDRIEDYSQDKLEQSNI</sequence>
<name>A0A1D2QRJ6_9GAMM</name>
<organism evidence="7 8">
    <name type="scientific">Candidatus Endobugula sertula</name>
    <name type="common">Bugula neritina bacterial symbiont</name>
    <dbReference type="NCBI Taxonomy" id="62101"/>
    <lineage>
        <taxon>Bacteria</taxon>
        <taxon>Pseudomonadati</taxon>
        <taxon>Pseudomonadota</taxon>
        <taxon>Gammaproteobacteria</taxon>
        <taxon>Cellvibrionales</taxon>
        <taxon>Cellvibrionaceae</taxon>
        <taxon>Candidatus Endobugula</taxon>
    </lineage>
</organism>
<dbReference type="AlphaFoldDB" id="A0A1D2QRJ6"/>
<comment type="function">
    <text evidence="1">Involved in DNA recombination.</text>
</comment>
<accession>A0A1D2QRJ6</accession>